<sequence length="230" mass="23781">MSSAPSPTGVPSRRLLWVVLSGIGGLLVVALIIVLVVWRGGAGTPTAGGDPTSTRPTPSTSAEPIPVASAAPAVPTGPHPTTCDSIYSPGMLSTFSETRTLNPEWTVDNDDVLQAGTVDADLTALIESTDHLTCIWAAEGGGSDSGLTTNVVFVTAEQSEQAHQRLLALGQNCYEELGGIRCVIESAADSDGLAGESHFLRDGIWLATHYVNAGPDGYTHDMVATIWAGA</sequence>
<comment type="caution">
    <text evidence="3">The sequence shown here is derived from an EMBL/GenBank/DDBJ whole genome shotgun (WGS) entry which is preliminary data.</text>
</comment>
<keyword evidence="4" id="KW-1185">Reference proteome</keyword>
<accession>A0A317ZSG3</accession>
<name>A0A317ZSG3_9MICO</name>
<feature type="compositionally biased region" description="Low complexity" evidence="1">
    <location>
        <begin position="44"/>
        <end position="76"/>
    </location>
</feature>
<evidence type="ECO:0000313" key="3">
    <source>
        <dbReference type="EMBL" id="PXA68708.1"/>
    </source>
</evidence>
<proteinExistence type="predicted"/>
<dbReference type="RefSeq" id="WP_110128357.1">
    <property type="nucleotide sequence ID" value="NZ_QHLY01000012.1"/>
</dbReference>
<evidence type="ECO:0000313" key="4">
    <source>
        <dbReference type="Proteomes" id="UP000246722"/>
    </source>
</evidence>
<evidence type="ECO:0000256" key="1">
    <source>
        <dbReference type="SAM" id="MobiDB-lite"/>
    </source>
</evidence>
<protein>
    <submittedName>
        <fullName evidence="3">Uncharacterized protein</fullName>
    </submittedName>
</protein>
<gene>
    <name evidence="3" type="ORF">CTB96_19210</name>
</gene>
<reference evidence="3 4" key="1">
    <citation type="submission" date="2018-05" db="EMBL/GenBank/DDBJ databases">
        <title>Genetic diversity of glacier-inhabiting Cryobacterium bacteria in China and description of Cryobacterium mengkeensis sp. nov. and Arthrobacter glacialis sp. nov.</title>
        <authorList>
            <person name="Liu Q."/>
            <person name="Xin Y.-H."/>
        </authorList>
    </citation>
    <scope>NUCLEOTIDE SEQUENCE [LARGE SCALE GENOMIC DNA]</scope>
    <source>
        <strain evidence="3 4">SK-1</strain>
    </source>
</reference>
<dbReference type="EMBL" id="QHLY01000012">
    <property type="protein sequence ID" value="PXA68708.1"/>
    <property type="molecule type" value="Genomic_DNA"/>
</dbReference>
<evidence type="ECO:0000256" key="2">
    <source>
        <dbReference type="SAM" id="Phobius"/>
    </source>
</evidence>
<dbReference type="AlphaFoldDB" id="A0A317ZSG3"/>
<dbReference type="Proteomes" id="UP000246722">
    <property type="component" value="Unassembled WGS sequence"/>
</dbReference>
<feature type="region of interest" description="Disordered" evidence="1">
    <location>
        <begin position="44"/>
        <end position="83"/>
    </location>
</feature>
<dbReference type="OrthoDB" id="5108077at2"/>
<keyword evidence="2" id="KW-0812">Transmembrane</keyword>
<keyword evidence="2" id="KW-1133">Transmembrane helix</keyword>
<keyword evidence="2" id="KW-0472">Membrane</keyword>
<organism evidence="3 4">
    <name type="scientific">Cryobacterium arcticum</name>
    <dbReference type="NCBI Taxonomy" id="670052"/>
    <lineage>
        <taxon>Bacteria</taxon>
        <taxon>Bacillati</taxon>
        <taxon>Actinomycetota</taxon>
        <taxon>Actinomycetes</taxon>
        <taxon>Micrococcales</taxon>
        <taxon>Microbacteriaceae</taxon>
        <taxon>Cryobacterium</taxon>
    </lineage>
</organism>
<feature type="transmembrane region" description="Helical" evidence="2">
    <location>
        <begin position="15"/>
        <end position="38"/>
    </location>
</feature>